<organism evidence="6 7">
    <name type="scientific">Alcanivorax borkumensis (strain ATCC 700651 / DSM 11573 / NCIMB 13689 / SK2)</name>
    <dbReference type="NCBI Taxonomy" id="393595"/>
    <lineage>
        <taxon>Bacteria</taxon>
        <taxon>Pseudomonadati</taxon>
        <taxon>Pseudomonadota</taxon>
        <taxon>Gammaproteobacteria</taxon>
        <taxon>Oceanospirillales</taxon>
        <taxon>Alcanivoracaceae</taxon>
        <taxon>Alcanivorax</taxon>
    </lineage>
</organism>
<keyword evidence="2 4" id="KW-0238">DNA-binding</keyword>
<protein>
    <submittedName>
        <fullName evidence="6">Transcriptional regulator, TetR family</fullName>
    </submittedName>
</protein>
<dbReference type="Pfam" id="PF13305">
    <property type="entry name" value="TetR_C_33"/>
    <property type="match status" value="1"/>
</dbReference>
<dbReference type="Proteomes" id="UP000008871">
    <property type="component" value="Chromosome"/>
</dbReference>
<dbReference type="PROSITE" id="PS50977">
    <property type="entry name" value="HTH_TETR_2"/>
    <property type="match status" value="1"/>
</dbReference>
<evidence type="ECO:0000256" key="3">
    <source>
        <dbReference type="ARBA" id="ARBA00023163"/>
    </source>
</evidence>
<dbReference type="PANTHER" id="PTHR30055">
    <property type="entry name" value="HTH-TYPE TRANSCRIPTIONAL REGULATOR RUTR"/>
    <property type="match status" value="1"/>
</dbReference>
<dbReference type="STRING" id="393595.ABO_0054"/>
<dbReference type="HOGENOM" id="CLU_069356_40_5_6"/>
<dbReference type="InterPro" id="IPR036271">
    <property type="entry name" value="Tet_transcr_reg_TetR-rel_C_sf"/>
</dbReference>
<evidence type="ECO:0000256" key="2">
    <source>
        <dbReference type="ARBA" id="ARBA00023125"/>
    </source>
</evidence>
<proteinExistence type="predicted"/>
<dbReference type="eggNOG" id="COG1309">
    <property type="taxonomic scope" value="Bacteria"/>
</dbReference>
<dbReference type="SUPFAM" id="SSF48498">
    <property type="entry name" value="Tetracyclin repressor-like, C-terminal domain"/>
    <property type="match status" value="1"/>
</dbReference>
<evidence type="ECO:0000256" key="1">
    <source>
        <dbReference type="ARBA" id="ARBA00023015"/>
    </source>
</evidence>
<dbReference type="GO" id="GO:0000976">
    <property type="term" value="F:transcription cis-regulatory region binding"/>
    <property type="evidence" value="ECO:0007669"/>
    <property type="project" value="TreeGrafter"/>
</dbReference>
<dbReference type="InterPro" id="IPR025996">
    <property type="entry name" value="MT1864/Rv1816-like_C"/>
</dbReference>
<reference evidence="6 7" key="1">
    <citation type="journal article" date="2006" name="Nat. Biotechnol.">
        <title>Genome sequence of the ubiquitous hydrocarbon-degrading marine bacterium Alcanivorax borkumensis.</title>
        <authorList>
            <person name="Schneiker S."/>
            <person name="Martins dos Santos V.A.P."/>
            <person name="Bartels D."/>
            <person name="Bekel T."/>
            <person name="Brecht M."/>
            <person name="Buhrmester J."/>
            <person name="Chernikova T.N."/>
            <person name="Denaro R."/>
            <person name="Ferrer M."/>
            <person name="Gertler C."/>
            <person name="Goesmann A."/>
            <person name="Golyshina O.V."/>
            <person name="Kaminski F."/>
            <person name="Khachane A.N."/>
            <person name="Lang S."/>
            <person name="Linke B."/>
            <person name="McHardy A.C."/>
            <person name="Meyer F."/>
            <person name="Nechitaylo T."/>
            <person name="Puehler A."/>
            <person name="Regenhardt D."/>
            <person name="Rupp O."/>
            <person name="Sabirova J.S."/>
            <person name="Selbitschka W."/>
            <person name="Yakimov M.M."/>
            <person name="Timmis K.N."/>
            <person name="Vorhoelter F.-J."/>
            <person name="Weidner S."/>
            <person name="Kaiser O."/>
            <person name="Golyshin P.N."/>
        </authorList>
    </citation>
    <scope>NUCLEOTIDE SEQUENCE [LARGE SCALE GENOMIC DNA]</scope>
    <source>
        <strain evidence="7">ATCC 700651 / DSM 11573 / NCIMB 13689 / SK2</strain>
    </source>
</reference>
<accession>Q0VTG0</accession>
<dbReference type="GO" id="GO:0003700">
    <property type="term" value="F:DNA-binding transcription factor activity"/>
    <property type="evidence" value="ECO:0007669"/>
    <property type="project" value="TreeGrafter"/>
</dbReference>
<dbReference type="InterPro" id="IPR050109">
    <property type="entry name" value="HTH-type_TetR-like_transc_reg"/>
</dbReference>
<evidence type="ECO:0000313" key="6">
    <source>
        <dbReference type="EMBL" id="CAL15502.1"/>
    </source>
</evidence>
<dbReference type="SUPFAM" id="SSF46689">
    <property type="entry name" value="Homeodomain-like"/>
    <property type="match status" value="1"/>
</dbReference>
<sequence>MARRNQHSREELQALAIEAVRELVAEQGLAKLSVRKVAEKIRYTPGMLYHVFTNLDDLILHANAATLDILLADMMAPADLAPFQALHQMASAYLNLARTQTALWQMVFMHRMQHEAPVPSWYQQRTGLLFERVEQQMARMAGRQPTEAVHLAARTLWSSVHGIAVLAAENKLEVTGDVDEQAMLDSLLENYLKSWAGLESS</sequence>
<keyword evidence="3" id="KW-0804">Transcription</keyword>
<dbReference type="Gene3D" id="1.10.357.10">
    <property type="entry name" value="Tetracycline Repressor, domain 2"/>
    <property type="match status" value="1"/>
</dbReference>
<dbReference type="PANTHER" id="PTHR30055:SF212">
    <property type="entry name" value="TETR-FAMILY FAMILY TRANSCRIPTIONAL REGULATOR"/>
    <property type="match status" value="1"/>
</dbReference>
<feature type="DNA-binding region" description="H-T-H motif" evidence="4">
    <location>
        <begin position="33"/>
        <end position="52"/>
    </location>
</feature>
<dbReference type="RefSeq" id="WP_011587352.1">
    <property type="nucleotide sequence ID" value="NC_008260.1"/>
</dbReference>
<dbReference type="InterPro" id="IPR001647">
    <property type="entry name" value="HTH_TetR"/>
</dbReference>
<name>Q0VTG0_ALCBS</name>
<keyword evidence="1" id="KW-0805">Transcription regulation</keyword>
<dbReference type="OrthoDB" id="7223515at2"/>
<gene>
    <name evidence="6" type="ordered locus">ABO_0054</name>
</gene>
<evidence type="ECO:0000313" key="7">
    <source>
        <dbReference type="Proteomes" id="UP000008871"/>
    </source>
</evidence>
<dbReference type="KEGG" id="abo:ABO_0054"/>
<keyword evidence="7" id="KW-1185">Reference proteome</keyword>
<dbReference type="Pfam" id="PF00440">
    <property type="entry name" value="TetR_N"/>
    <property type="match status" value="1"/>
</dbReference>
<evidence type="ECO:0000256" key="4">
    <source>
        <dbReference type="PROSITE-ProRule" id="PRU00335"/>
    </source>
</evidence>
<dbReference type="AlphaFoldDB" id="Q0VTG0"/>
<dbReference type="EMBL" id="AM286690">
    <property type="protein sequence ID" value="CAL15502.1"/>
    <property type="molecule type" value="Genomic_DNA"/>
</dbReference>
<dbReference type="InterPro" id="IPR009057">
    <property type="entry name" value="Homeodomain-like_sf"/>
</dbReference>
<evidence type="ECO:0000259" key="5">
    <source>
        <dbReference type="PROSITE" id="PS50977"/>
    </source>
</evidence>
<feature type="domain" description="HTH tetR-type" evidence="5">
    <location>
        <begin position="10"/>
        <end position="70"/>
    </location>
</feature>